<dbReference type="NCBIfam" id="NF047619">
    <property type="entry name" value="NADase_discoid"/>
    <property type="match status" value="1"/>
</dbReference>
<gene>
    <name evidence="3" type="ORF">A2074_08515</name>
</gene>
<sequence>MNNKRFVFSLFITALFVLLIPAIAQANSMYLGSSGLPLKTKESASITLERQVMQVWLRYGYAEVENVYQFHNSGEAQTFFIGLPEEINTKDQLKYGVYNFSAYMDGESVDVKTAKTNDEQLGFMNGTINWHKHEVFLAEGQRRIVVHRYWLRISPSKNKLLINLAPAASWKGTVGHADYILHLAGGLTEQNVVYPKALGEVAGKYAIQPAGFEASQNQMRWTLDNFEPNDEISVEIFGKKSRQLSRLRVSLVYTDGNTVFEGTNLFDEDFASAWAYGGPGKGEWLIAYFEKKKWIREVRIIPGYGQLESMYKYFNRPRLITVYFSDGTRQQFELKDRLEMQFLKVKPTQTQYVKIDVDSVYKGIYPDVTYISEIEFSDIASTSRIEPDQWKIGLKQASEVEGSSSYSLFDLITIAAAAAVFLLIGWQLFLLMRNRKKKEEFE</sequence>
<dbReference type="SUPFAM" id="SSF49785">
    <property type="entry name" value="Galactose-binding domain-like"/>
    <property type="match status" value="1"/>
</dbReference>
<feature type="domain" description="NAD glycohydrolase translocation F5/8 type C" evidence="2">
    <location>
        <begin position="254"/>
        <end position="376"/>
    </location>
</feature>
<dbReference type="EMBL" id="MELI01000073">
    <property type="protein sequence ID" value="OFW33197.1"/>
    <property type="molecule type" value="Genomic_DNA"/>
</dbReference>
<keyword evidence="1" id="KW-0812">Transmembrane</keyword>
<feature type="transmembrane region" description="Helical" evidence="1">
    <location>
        <begin position="408"/>
        <end position="431"/>
    </location>
</feature>
<evidence type="ECO:0000313" key="4">
    <source>
        <dbReference type="Proteomes" id="UP000178086"/>
    </source>
</evidence>
<dbReference type="Proteomes" id="UP000178086">
    <property type="component" value="Unassembled WGS sequence"/>
</dbReference>
<dbReference type="InterPro" id="IPR008979">
    <property type="entry name" value="Galactose-bd-like_sf"/>
</dbReference>
<evidence type="ECO:0000313" key="3">
    <source>
        <dbReference type="EMBL" id="OFW33197.1"/>
    </source>
</evidence>
<dbReference type="Gene3D" id="2.60.120.260">
    <property type="entry name" value="Galactose-binding domain-like"/>
    <property type="match status" value="1"/>
</dbReference>
<dbReference type="InterPro" id="IPR057561">
    <property type="entry name" value="NADase_transloc"/>
</dbReference>
<proteinExistence type="predicted"/>
<comment type="caution">
    <text evidence="3">The sequence shown here is derived from an EMBL/GenBank/DDBJ whole genome shotgun (WGS) entry which is preliminary data.</text>
</comment>
<keyword evidence="1" id="KW-0472">Membrane</keyword>
<name>A0A1F2UJL5_9ACTN</name>
<dbReference type="Gene3D" id="2.60.40.3680">
    <property type="match status" value="1"/>
</dbReference>
<protein>
    <recommendedName>
        <fullName evidence="2">NAD glycohydrolase translocation F5/8 type C domain-containing protein</fullName>
    </recommendedName>
</protein>
<evidence type="ECO:0000256" key="1">
    <source>
        <dbReference type="SAM" id="Phobius"/>
    </source>
</evidence>
<reference evidence="3 4" key="1">
    <citation type="journal article" date="2016" name="Nat. Commun.">
        <title>Thousands of microbial genomes shed light on interconnected biogeochemical processes in an aquifer system.</title>
        <authorList>
            <person name="Anantharaman K."/>
            <person name="Brown C.T."/>
            <person name="Hug L.A."/>
            <person name="Sharon I."/>
            <person name="Castelle C.J."/>
            <person name="Probst A.J."/>
            <person name="Thomas B.C."/>
            <person name="Singh A."/>
            <person name="Wilkins M.J."/>
            <person name="Karaoz U."/>
            <person name="Brodie E.L."/>
            <person name="Williams K.H."/>
            <person name="Hubbard S.S."/>
            <person name="Banfield J.F."/>
        </authorList>
    </citation>
    <scope>NUCLEOTIDE SEQUENCE [LARGE SCALE GENOMIC DNA]</scope>
</reference>
<accession>A0A1F2UJL5</accession>
<dbReference type="AlphaFoldDB" id="A0A1F2UJL5"/>
<organism evidence="3 4">
    <name type="scientific">Candidatus Aquicultor primus</name>
    <dbReference type="NCBI Taxonomy" id="1797195"/>
    <lineage>
        <taxon>Bacteria</taxon>
        <taxon>Bacillati</taxon>
        <taxon>Actinomycetota</taxon>
        <taxon>Candidatus Aquicultoria</taxon>
        <taxon>Candidatus Aquicultorales</taxon>
        <taxon>Candidatus Aquicultoraceae</taxon>
        <taxon>Candidatus Aquicultor</taxon>
    </lineage>
</organism>
<evidence type="ECO:0000259" key="2">
    <source>
        <dbReference type="Pfam" id="PF25302"/>
    </source>
</evidence>
<keyword evidence="1" id="KW-1133">Transmembrane helix</keyword>
<dbReference type="Pfam" id="PF25302">
    <property type="entry name" value="NADase_transloc"/>
    <property type="match status" value="1"/>
</dbReference>